<sequence length="805" mass="88365">MLLLISLLFVILDCLLGAPTGREVYRMPQSALKALSDRGTVVLEAAMSGALSALEHASSDRSRAEAGCRGCVPCLFQDCGQLTGPCSPLSSGLTEPSCDIITKAQKLQDEAERSWTLSQACAYYQHRCPPGEQDKESCIRIMGESCSARVLQCSLLNTMQNLEPATQTHVQAAVCGQRLSMAQNVTQPRSRIVGGSPAPPGSWPWLVNLQLDGGLMCGGVLVDSSWVVTAAHCFAGSRSESYWTAVVGDFDITKTDPDEQLLKVNRIIPHPKFNPKTFNNDIALVELTSPVVLSNRITPVCLPTGMEPPTGSPCLVAGWGSLYEDGPSADVVMEAKLPLLPQSTCKSTLGKDLVTNTMLCAGYLSGGIDSCQGDSGGPLIYQDRISGRFQLHGITSWGDGCGEKGKPGVYTRVSAFSDWIQEEIRKSLGSREPTCTELLKTTDMTEEEQRSEFSSLCHFYRLTCPPGQSTSACSQMAEDKCLTRFKKCQLRSFLQTLLDLLQRAEDYIRDKVDLTFFTQTLPQLVEHIYSVSFTHTREKRDLGLRQSLTQIDGVLLLAELDGAVVPAEPASSLDLPMFREVGPSLDEWVEYLTTISDDLDKLNTSTDISNPARQEEKLFLQSEESSVPQLQGEFQNVISALRSKLNSRAAPHVLHLDTKEVQDEQELPNNPRVPVSPTGAPFYSSSSSTNWESQKPWSLSTALTNEENLRTQVCPGVKETSQQVSQVRNSYRWVLNIPGKNLRMNFQEVLVDLSSKNDHGLYQARVRAVVGGRPLTFYSLVGLENDSFYRSVPRIIALALEGLKT</sequence>
<dbReference type="Proteomes" id="UP000324091">
    <property type="component" value="Chromosome 15"/>
</dbReference>
<feature type="chain" id="PRO_5022923122" evidence="7">
    <location>
        <begin position="18"/>
        <end position="805"/>
    </location>
</feature>
<keyword evidence="7" id="KW-0732">Signal</keyword>
<keyword evidence="3 5" id="KW-0720">Serine protease</keyword>
<keyword evidence="4" id="KW-1015">Disulfide bond</keyword>
<gene>
    <name evidence="9" type="ORF">D4764_15G0006390</name>
</gene>
<dbReference type="Gene3D" id="2.40.10.10">
    <property type="entry name" value="Trypsin-like serine proteases"/>
    <property type="match status" value="1"/>
</dbReference>
<keyword evidence="2 5" id="KW-0378">Hydrolase</keyword>
<feature type="domain" description="Peptidase S1" evidence="8">
    <location>
        <begin position="192"/>
        <end position="425"/>
    </location>
</feature>
<evidence type="ECO:0000256" key="7">
    <source>
        <dbReference type="SAM" id="SignalP"/>
    </source>
</evidence>
<dbReference type="AlphaFoldDB" id="A0A5C6P1Q2"/>
<dbReference type="SMART" id="SM00020">
    <property type="entry name" value="Tryp_SPc"/>
    <property type="match status" value="1"/>
</dbReference>
<dbReference type="GO" id="GO:0006508">
    <property type="term" value="P:proteolysis"/>
    <property type="evidence" value="ECO:0007669"/>
    <property type="project" value="UniProtKB-KW"/>
</dbReference>
<dbReference type="InterPro" id="IPR033116">
    <property type="entry name" value="TRYPSIN_SER"/>
</dbReference>
<evidence type="ECO:0000256" key="3">
    <source>
        <dbReference type="ARBA" id="ARBA00022825"/>
    </source>
</evidence>
<dbReference type="PROSITE" id="PS50240">
    <property type="entry name" value="TRYPSIN_DOM"/>
    <property type="match status" value="1"/>
</dbReference>
<keyword evidence="10" id="KW-1185">Reference proteome</keyword>
<dbReference type="GO" id="GO:0004252">
    <property type="term" value="F:serine-type endopeptidase activity"/>
    <property type="evidence" value="ECO:0007669"/>
    <property type="project" value="InterPro"/>
</dbReference>
<accession>A0A5C6P1Q2</accession>
<evidence type="ECO:0000313" key="9">
    <source>
        <dbReference type="EMBL" id="TWW73245.1"/>
    </source>
</evidence>
<dbReference type="InterPro" id="IPR001314">
    <property type="entry name" value="Peptidase_S1A"/>
</dbReference>
<dbReference type="PROSITE" id="PS00135">
    <property type="entry name" value="TRYPSIN_SER"/>
    <property type="match status" value="1"/>
</dbReference>
<dbReference type="PROSITE" id="PS00134">
    <property type="entry name" value="TRYPSIN_HIS"/>
    <property type="match status" value="1"/>
</dbReference>
<dbReference type="PANTHER" id="PTHR24252">
    <property type="entry name" value="ACROSIN-RELATED"/>
    <property type="match status" value="1"/>
</dbReference>
<dbReference type="PRINTS" id="PR00722">
    <property type="entry name" value="CHYMOTRYPSIN"/>
</dbReference>
<evidence type="ECO:0000256" key="6">
    <source>
        <dbReference type="SAM" id="MobiDB-lite"/>
    </source>
</evidence>
<dbReference type="InterPro" id="IPR009003">
    <property type="entry name" value="Peptidase_S1_PA"/>
</dbReference>
<evidence type="ECO:0000256" key="2">
    <source>
        <dbReference type="ARBA" id="ARBA00022801"/>
    </source>
</evidence>
<evidence type="ECO:0000259" key="8">
    <source>
        <dbReference type="PROSITE" id="PS50240"/>
    </source>
</evidence>
<dbReference type="FunFam" id="2.40.10.10:FF:000003">
    <property type="entry name" value="Transmembrane serine protease 3"/>
    <property type="match status" value="1"/>
</dbReference>
<evidence type="ECO:0000256" key="5">
    <source>
        <dbReference type="RuleBase" id="RU363034"/>
    </source>
</evidence>
<evidence type="ECO:0000256" key="1">
    <source>
        <dbReference type="ARBA" id="ARBA00022670"/>
    </source>
</evidence>
<name>A0A5C6P1Q2_9TELE</name>
<dbReference type="Pfam" id="PF00089">
    <property type="entry name" value="Trypsin"/>
    <property type="match status" value="1"/>
</dbReference>
<dbReference type="InterPro" id="IPR043504">
    <property type="entry name" value="Peptidase_S1_PA_chymotrypsin"/>
</dbReference>
<proteinExistence type="predicted"/>
<protein>
    <submittedName>
        <fullName evidence="9">Serine protease 56</fullName>
    </submittedName>
</protein>
<reference evidence="9 10" key="1">
    <citation type="submission" date="2019-04" db="EMBL/GenBank/DDBJ databases">
        <title>Chromosome genome assembly for Takifugu flavidus.</title>
        <authorList>
            <person name="Xiao S."/>
        </authorList>
    </citation>
    <scope>NUCLEOTIDE SEQUENCE [LARGE SCALE GENOMIC DNA]</scope>
    <source>
        <strain evidence="9">HTHZ2018</strain>
        <tissue evidence="9">Muscle</tissue>
    </source>
</reference>
<evidence type="ECO:0000313" key="10">
    <source>
        <dbReference type="Proteomes" id="UP000324091"/>
    </source>
</evidence>
<keyword evidence="1 5" id="KW-0645">Protease</keyword>
<dbReference type="PANTHER" id="PTHR24252:SF10">
    <property type="entry name" value="SERINE PROTEASE 56"/>
    <property type="match status" value="1"/>
</dbReference>
<feature type="signal peptide" evidence="7">
    <location>
        <begin position="1"/>
        <end position="17"/>
    </location>
</feature>
<organism evidence="9 10">
    <name type="scientific">Takifugu flavidus</name>
    <name type="common">sansaifugu</name>
    <dbReference type="NCBI Taxonomy" id="433684"/>
    <lineage>
        <taxon>Eukaryota</taxon>
        <taxon>Metazoa</taxon>
        <taxon>Chordata</taxon>
        <taxon>Craniata</taxon>
        <taxon>Vertebrata</taxon>
        <taxon>Euteleostomi</taxon>
        <taxon>Actinopterygii</taxon>
        <taxon>Neopterygii</taxon>
        <taxon>Teleostei</taxon>
        <taxon>Neoteleostei</taxon>
        <taxon>Acanthomorphata</taxon>
        <taxon>Eupercaria</taxon>
        <taxon>Tetraodontiformes</taxon>
        <taxon>Tetradontoidea</taxon>
        <taxon>Tetraodontidae</taxon>
        <taxon>Takifugu</taxon>
    </lineage>
</organism>
<feature type="region of interest" description="Disordered" evidence="6">
    <location>
        <begin position="663"/>
        <end position="689"/>
    </location>
</feature>
<dbReference type="InterPro" id="IPR001254">
    <property type="entry name" value="Trypsin_dom"/>
</dbReference>
<dbReference type="EMBL" id="RHFK02000007">
    <property type="protein sequence ID" value="TWW73245.1"/>
    <property type="molecule type" value="Genomic_DNA"/>
</dbReference>
<dbReference type="CDD" id="cd00190">
    <property type="entry name" value="Tryp_SPc"/>
    <property type="match status" value="1"/>
</dbReference>
<evidence type="ECO:0000256" key="4">
    <source>
        <dbReference type="ARBA" id="ARBA00023157"/>
    </source>
</evidence>
<comment type="caution">
    <text evidence="9">The sequence shown here is derived from an EMBL/GenBank/DDBJ whole genome shotgun (WGS) entry which is preliminary data.</text>
</comment>
<dbReference type="InterPro" id="IPR018114">
    <property type="entry name" value="TRYPSIN_HIS"/>
</dbReference>
<dbReference type="SUPFAM" id="SSF50494">
    <property type="entry name" value="Trypsin-like serine proteases"/>
    <property type="match status" value="1"/>
</dbReference>